<dbReference type="GO" id="GO:0005886">
    <property type="term" value="C:plasma membrane"/>
    <property type="evidence" value="ECO:0007669"/>
    <property type="project" value="TreeGrafter"/>
</dbReference>
<evidence type="ECO:0000259" key="1">
    <source>
        <dbReference type="PROSITE" id="PS51711"/>
    </source>
</evidence>
<accession>A0A937XC78</accession>
<dbReference type="PROSITE" id="PS51711">
    <property type="entry name" value="G_FEOB"/>
    <property type="match status" value="1"/>
</dbReference>
<dbReference type="SUPFAM" id="SSF52540">
    <property type="entry name" value="P-loop containing nucleoside triphosphate hydrolases"/>
    <property type="match status" value="1"/>
</dbReference>
<dbReference type="CDD" id="cd01879">
    <property type="entry name" value="FeoB"/>
    <property type="match status" value="1"/>
</dbReference>
<dbReference type="PANTHER" id="PTHR43185:SF1">
    <property type="entry name" value="FE(2+) TRANSPORTER FEOB"/>
    <property type="match status" value="1"/>
</dbReference>
<dbReference type="PANTHER" id="PTHR43185">
    <property type="entry name" value="FERROUS IRON TRANSPORT PROTEIN B"/>
    <property type="match status" value="1"/>
</dbReference>
<comment type="caution">
    <text evidence="2">The sequence shown here is derived from an EMBL/GenBank/DDBJ whole genome shotgun (WGS) entry which is preliminary data.</text>
</comment>
<sequence length="134" mass="14844">MTAPPARTLRVALAGNPNSGKTSIFNLLTGLHQQVGNWPGVTVERKSGHLRQGEYQIEIVDLPGTYSLNAFSLEEKIAREFILRERPDVVVNVVDAANLGRHLQLTVQLLEIGVDVVVALNMWDEFERTGARLD</sequence>
<evidence type="ECO:0000313" key="2">
    <source>
        <dbReference type="EMBL" id="MBM3318319.1"/>
    </source>
</evidence>
<feature type="domain" description="FeoB-type G" evidence="1">
    <location>
        <begin position="8"/>
        <end position="134"/>
    </location>
</feature>
<dbReference type="Pfam" id="PF02421">
    <property type="entry name" value="FeoB_N"/>
    <property type="match status" value="1"/>
</dbReference>
<dbReference type="PRINTS" id="PR00326">
    <property type="entry name" value="GTP1OBG"/>
</dbReference>
<dbReference type="AlphaFoldDB" id="A0A937XC78"/>
<dbReference type="InterPro" id="IPR030389">
    <property type="entry name" value="G_FEOB_dom"/>
</dbReference>
<dbReference type="Proteomes" id="UP000748308">
    <property type="component" value="Unassembled WGS sequence"/>
</dbReference>
<dbReference type="GO" id="GO:0015093">
    <property type="term" value="F:ferrous iron transmembrane transporter activity"/>
    <property type="evidence" value="ECO:0007669"/>
    <property type="project" value="TreeGrafter"/>
</dbReference>
<name>A0A937XC78_UNCEI</name>
<dbReference type="InterPro" id="IPR027417">
    <property type="entry name" value="P-loop_NTPase"/>
</dbReference>
<dbReference type="Gene3D" id="3.40.50.300">
    <property type="entry name" value="P-loop containing nucleotide triphosphate hydrolases"/>
    <property type="match status" value="1"/>
</dbReference>
<dbReference type="InterPro" id="IPR006073">
    <property type="entry name" value="GTP-bd"/>
</dbReference>
<dbReference type="GO" id="GO:0005525">
    <property type="term" value="F:GTP binding"/>
    <property type="evidence" value="ECO:0007669"/>
    <property type="project" value="InterPro"/>
</dbReference>
<dbReference type="EMBL" id="VGIY01000324">
    <property type="protein sequence ID" value="MBM3318319.1"/>
    <property type="molecule type" value="Genomic_DNA"/>
</dbReference>
<reference evidence="2" key="1">
    <citation type="submission" date="2019-03" db="EMBL/GenBank/DDBJ databases">
        <title>Lake Tanganyika Metagenome-Assembled Genomes (MAGs).</title>
        <authorList>
            <person name="Tran P."/>
        </authorList>
    </citation>
    <scope>NUCLEOTIDE SEQUENCE</scope>
    <source>
        <strain evidence="2">M_DeepCast_400m_m2_100</strain>
    </source>
</reference>
<evidence type="ECO:0000313" key="3">
    <source>
        <dbReference type="Proteomes" id="UP000748308"/>
    </source>
</evidence>
<gene>
    <name evidence="2" type="ORF">FJY75_10765</name>
</gene>
<protein>
    <submittedName>
        <fullName evidence="2">50S ribosome-binding GTPase</fullName>
    </submittedName>
</protein>
<dbReference type="InterPro" id="IPR050860">
    <property type="entry name" value="FeoB_GTPase"/>
</dbReference>
<organism evidence="2 3">
    <name type="scientific">Eiseniibacteriota bacterium</name>
    <dbReference type="NCBI Taxonomy" id="2212470"/>
    <lineage>
        <taxon>Bacteria</taxon>
        <taxon>Candidatus Eiseniibacteriota</taxon>
    </lineage>
</organism>
<proteinExistence type="predicted"/>
<feature type="non-terminal residue" evidence="2">
    <location>
        <position position="134"/>
    </location>
</feature>